<sequence length="81" mass="8930">MPFFPPNNRPGSFSQFPQRPPFGRPPGNLPQGPNLWNQYGSQPEQKPGLTGNLSKMMSHVGTISNGINMMKQVGSMLSLFK</sequence>
<keyword evidence="3" id="KW-1185">Reference proteome</keyword>
<feature type="compositionally biased region" description="Pro residues" evidence="1">
    <location>
        <begin position="18"/>
        <end position="28"/>
    </location>
</feature>
<protein>
    <submittedName>
        <fullName evidence="2">Uncharacterized protein</fullName>
    </submittedName>
</protein>
<proteinExistence type="predicted"/>
<gene>
    <name evidence="2" type="ORF">FCL54_10940</name>
</gene>
<feature type="compositionally biased region" description="Polar residues" evidence="1">
    <location>
        <begin position="34"/>
        <end position="44"/>
    </location>
</feature>
<organism evidence="2 3">
    <name type="scientific">Exobacillus caeni</name>
    <dbReference type="NCBI Taxonomy" id="2574798"/>
    <lineage>
        <taxon>Bacteria</taxon>
        <taxon>Bacillati</taxon>
        <taxon>Bacillota</taxon>
        <taxon>Bacilli</taxon>
        <taxon>Bacillales</taxon>
        <taxon>Guptibacillaceae</taxon>
        <taxon>Exobacillus</taxon>
    </lineage>
</organism>
<dbReference type="RefSeq" id="WP_138126332.1">
    <property type="nucleotide sequence ID" value="NZ_SWLG01000007.1"/>
</dbReference>
<evidence type="ECO:0000313" key="3">
    <source>
        <dbReference type="Proteomes" id="UP000308230"/>
    </source>
</evidence>
<dbReference type="EMBL" id="SWLG01000007">
    <property type="protein sequence ID" value="TLS37040.1"/>
    <property type="molecule type" value="Genomic_DNA"/>
</dbReference>
<comment type="caution">
    <text evidence="2">The sequence shown here is derived from an EMBL/GenBank/DDBJ whole genome shotgun (WGS) entry which is preliminary data.</text>
</comment>
<evidence type="ECO:0000313" key="2">
    <source>
        <dbReference type="EMBL" id="TLS37040.1"/>
    </source>
</evidence>
<reference evidence="2 3" key="1">
    <citation type="submission" date="2019-04" db="EMBL/GenBank/DDBJ databases">
        <title>Bacillus caeni sp. nov., a bacterium isolated from mangrove sediment.</title>
        <authorList>
            <person name="Huang H."/>
            <person name="Mo K."/>
            <person name="Hu Y."/>
        </authorList>
    </citation>
    <scope>NUCLEOTIDE SEQUENCE [LARGE SCALE GENOMIC DNA]</scope>
    <source>
        <strain evidence="2 3">HB172195</strain>
    </source>
</reference>
<evidence type="ECO:0000256" key="1">
    <source>
        <dbReference type="SAM" id="MobiDB-lite"/>
    </source>
</evidence>
<accession>A0A5R9F3R4</accession>
<dbReference type="Proteomes" id="UP000308230">
    <property type="component" value="Unassembled WGS sequence"/>
</dbReference>
<name>A0A5R9F3R4_9BACL</name>
<dbReference type="AlphaFoldDB" id="A0A5R9F3R4"/>
<feature type="region of interest" description="Disordered" evidence="1">
    <location>
        <begin position="1"/>
        <end position="54"/>
    </location>
</feature>
<dbReference type="OrthoDB" id="2737123at2"/>